<dbReference type="Pfam" id="PF00386">
    <property type="entry name" value="C1q"/>
    <property type="match status" value="1"/>
</dbReference>
<keyword evidence="6" id="KW-1185">Reference proteome</keyword>
<dbReference type="InterPro" id="IPR050392">
    <property type="entry name" value="Collagen/C1q_domain"/>
</dbReference>
<dbReference type="PANTHER" id="PTHR15427">
    <property type="entry name" value="EMILIN ELASTIN MICROFIBRIL INTERFACE-LOCATED PROTEIN ELASTIN MICROFIBRIL INTERFACER"/>
    <property type="match status" value="1"/>
</dbReference>
<evidence type="ECO:0000313" key="5">
    <source>
        <dbReference type="EnsemblMetazoa" id="G30785.1:cds"/>
    </source>
</evidence>
<evidence type="ECO:0000256" key="1">
    <source>
        <dbReference type="ARBA" id="ARBA00004613"/>
    </source>
</evidence>
<dbReference type="InterPro" id="IPR008983">
    <property type="entry name" value="Tumour_necrosis_fac-like_dom"/>
</dbReference>
<feature type="signal peptide" evidence="3">
    <location>
        <begin position="1"/>
        <end position="17"/>
    </location>
</feature>
<accession>A0A8W8M3F8</accession>
<dbReference type="Proteomes" id="UP000005408">
    <property type="component" value="Unassembled WGS sequence"/>
</dbReference>
<dbReference type="InterPro" id="IPR001073">
    <property type="entry name" value="C1q_dom"/>
</dbReference>
<proteinExistence type="predicted"/>
<organism evidence="5 6">
    <name type="scientific">Magallana gigas</name>
    <name type="common">Pacific oyster</name>
    <name type="synonym">Crassostrea gigas</name>
    <dbReference type="NCBI Taxonomy" id="29159"/>
    <lineage>
        <taxon>Eukaryota</taxon>
        <taxon>Metazoa</taxon>
        <taxon>Spiralia</taxon>
        <taxon>Lophotrochozoa</taxon>
        <taxon>Mollusca</taxon>
        <taxon>Bivalvia</taxon>
        <taxon>Autobranchia</taxon>
        <taxon>Pteriomorphia</taxon>
        <taxon>Ostreida</taxon>
        <taxon>Ostreoidea</taxon>
        <taxon>Ostreidae</taxon>
        <taxon>Magallana</taxon>
    </lineage>
</organism>
<dbReference type="Gene3D" id="2.60.120.40">
    <property type="match status" value="1"/>
</dbReference>
<feature type="chain" id="PRO_5036492944" description="C1q domain-containing protein" evidence="3">
    <location>
        <begin position="18"/>
        <end position="165"/>
    </location>
</feature>
<dbReference type="PROSITE" id="PS50871">
    <property type="entry name" value="C1Q"/>
    <property type="match status" value="1"/>
</dbReference>
<keyword evidence="2" id="KW-0964">Secreted</keyword>
<comment type="subcellular location">
    <subcellularLocation>
        <location evidence="1">Secreted</location>
    </subcellularLocation>
</comment>
<feature type="domain" description="C1q" evidence="4">
    <location>
        <begin position="33"/>
        <end position="165"/>
    </location>
</feature>
<dbReference type="PANTHER" id="PTHR15427:SF33">
    <property type="entry name" value="COLLAGEN IV NC1 DOMAIN-CONTAINING PROTEIN"/>
    <property type="match status" value="1"/>
</dbReference>
<keyword evidence="3" id="KW-0732">Signal</keyword>
<reference evidence="5" key="1">
    <citation type="submission" date="2022-08" db="UniProtKB">
        <authorList>
            <consortium name="EnsemblMetazoa"/>
        </authorList>
    </citation>
    <scope>IDENTIFICATION</scope>
    <source>
        <strain evidence="5">05x7-T-G4-1.051#20</strain>
    </source>
</reference>
<evidence type="ECO:0000256" key="2">
    <source>
        <dbReference type="ARBA" id="ARBA00022525"/>
    </source>
</evidence>
<protein>
    <recommendedName>
        <fullName evidence="4">C1q domain-containing protein</fullName>
    </recommendedName>
</protein>
<evidence type="ECO:0000256" key="3">
    <source>
        <dbReference type="SAM" id="SignalP"/>
    </source>
</evidence>
<dbReference type="PRINTS" id="PR00007">
    <property type="entry name" value="COMPLEMNTC1Q"/>
</dbReference>
<name>A0A8W8M3F8_MAGGI</name>
<evidence type="ECO:0000259" key="4">
    <source>
        <dbReference type="PROSITE" id="PS50871"/>
    </source>
</evidence>
<dbReference type="OMA" id="HGNDNAV"/>
<dbReference type="SMART" id="SM00110">
    <property type="entry name" value="C1Q"/>
    <property type="match status" value="1"/>
</dbReference>
<evidence type="ECO:0000313" key="6">
    <source>
        <dbReference type="Proteomes" id="UP000005408"/>
    </source>
</evidence>
<dbReference type="GO" id="GO:0005581">
    <property type="term" value="C:collagen trimer"/>
    <property type="evidence" value="ECO:0007669"/>
    <property type="project" value="UniProtKB-KW"/>
</dbReference>
<dbReference type="AlphaFoldDB" id="A0A8W8M3F8"/>
<sequence>MVLTGILLSLMLSCSDSLYINSVQTFQYFGQKERIPALAFTALLSKDTTIASLGIVKYDKVLTNVGGAYVPSTGTFTAPYKGIYTISCSLMSHPSNSVHVDIMMNGKMQSVLFAASGTYPQTGITLHLLLNKEDKIWIQNERRQIAKLDISGKHNVFSGSLITIL</sequence>
<dbReference type="EnsemblMetazoa" id="G30785.1">
    <property type="protein sequence ID" value="G30785.1:cds"/>
    <property type="gene ID" value="G30785"/>
</dbReference>
<dbReference type="SUPFAM" id="SSF49842">
    <property type="entry name" value="TNF-like"/>
    <property type="match status" value="1"/>
</dbReference>
<dbReference type="OrthoDB" id="6154955at2759"/>